<dbReference type="GO" id="GO:0005886">
    <property type="term" value="C:plasma membrane"/>
    <property type="evidence" value="ECO:0007669"/>
    <property type="project" value="UniProtKB-SubCell"/>
</dbReference>
<keyword evidence="3 6" id="KW-0812">Transmembrane</keyword>
<evidence type="ECO:0000256" key="5">
    <source>
        <dbReference type="ARBA" id="ARBA00023136"/>
    </source>
</evidence>
<dbReference type="Pfam" id="PF01810">
    <property type="entry name" value="LysE"/>
    <property type="match status" value="1"/>
</dbReference>
<evidence type="ECO:0000256" key="1">
    <source>
        <dbReference type="ARBA" id="ARBA00004651"/>
    </source>
</evidence>
<proteinExistence type="predicted"/>
<feature type="transmembrane region" description="Helical" evidence="6">
    <location>
        <begin position="149"/>
        <end position="171"/>
    </location>
</feature>
<dbReference type="InterPro" id="IPR001123">
    <property type="entry name" value="LeuE-type"/>
</dbReference>
<evidence type="ECO:0000256" key="4">
    <source>
        <dbReference type="ARBA" id="ARBA00022989"/>
    </source>
</evidence>
<dbReference type="RefSeq" id="WP_003894810.1">
    <property type="nucleotide sequence ID" value="NZ_CP027541.1"/>
</dbReference>
<feature type="transmembrane region" description="Helical" evidence="6">
    <location>
        <begin position="63"/>
        <end position="87"/>
    </location>
</feature>
<protein>
    <submittedName>
        <fullName evidence="7">RhtB family protein transporter</fullName>
    </submittedName>
</protein>
<dbReference type="GO" id="GO:0015171">
    <property type="term" value="F:amino acid transmembrane transporter activity"/>
    <property type="evidence" value="ECO:0007669"/>
    <property type="project" value="TreeGrafter"/>
</dbReference>
<evidence type="ECO:0000313" key="8">
    <source>
        <dbReference type="Proteomes" id="UP000011200"/>
    </source>
</evidence>
<feature type="transmembrane region" description="Helical" evidence="6">
    <location>
        <begin position="183"/>
        <end position="203"/>
    </location>
</feature>
<evidence type="ECO:0000313" key="7">
    <source>
        <dbReference type="EMBL" id="AWT54342.1"/>
    </source>
</evidence>
<feature type="transmembrane region" description="Helical" evidence="6">
    <location>
        <begin position="12"/>
        <end position="31"/>
    </location>
</feature>
<dbReference type="PANTHER" id="PTHR30086">
    <property type="entry name" value="ARGININE EXPORTER PROTEIN ARGO"/>
    <property type="match status" value="1"/>
</dbReference>
<reference evidence="7 8" key="1">
    <citation type="journal article" date="2013" name="Genome Announc.">
        <title>Draft genome sequence of MKD8, a conjugal recipient Mycobacterium smegmatis strain.</title>
        <authorList>
            <person name="Gray T.A."/>
            <person name="Palumbo M.J."/>
            <person name="Derbyshire K.M."/>
        </authorList>
    </citation>
    <scope>NUCLEOTIDE SEQUENCE [LARGE SCALE GENOMIC DNA]</scope>
    <source>
        <strain evidence="7 8">MKD8</strain>
    </source>
</reference>
<dbReference type="AlphaFoldDB" id="A0A2U9PRA6"/>
<keyword evidence="5 6" id="KW-0472">Membrane</keyword>
<evidence type="ECO:0000256" key="2">
    <source>
        <dbReference type="ARBA" id="ARBA00022475"/>
    </source>
</evidence>
<name>A0A2U9PRA6_MYCSE</name>
<dbReference type="PANTHER" id="PTHR30086:SF20">
    <property type="entry name" value="ARGININE EXPORTER PROTEIN ARGO-RELATED"/>
    <property type="match status" value="1"/>
</dbReference>
<organism evidence="7 8">
    <name type="scientific">Mycolicibacterium smegmatis (strain MKD8)</name>
    <name type="common">Mycobacterium smegmatis</name>
    <dbReference type="NCBI Taxonomy" id="1214915"/>
    <lineage>
        <taxon>Bacteria</taxon>
        <taxon>Bacillati</taxon>
        <taxon>Actinomycetota</taxon>
        <taxon>Actinomycetes</taxon>
        <taxon>Mycobacteriales</taxon>
        <taxon>Mycobacteriaceae</taxon>
        <taxon>Mycolicibacterium</taxon>
    </lineage>
</organism>
<reference evidence="8" key="2">
    <citation type="submission" date="2018-03" db="EMBL/GenBank/DDBJ databases">
        <authorList>
            <person name="Derbyshire K."/>
            <person name="Gray T.A."/>
            <person name="Champion M."/>
        </authorList>
    </citation>
    <scope>NUCLEOTIDE SEQUENCE [LARGE SCALE GENOMIC DNA]</scope>
    <source>
        <strain evidence="8">MKD8</strain>
    </source>
</reference>
<feature type="transmembrane region" description="Helical" evidence="6">
    <location>
        <begin position="38"/>
        <end position="57"/>
    </location>
</feature>
<keyword evidence="2" id="KW-1003">Cell membrane</keyword>
<gene>
    <name evidence="7" type="ORF">D806_033700</name>
</gene>
<accession>A0A2U9PRA6</accession>
<dbReference type="EMBL" id="CP027541">
    <property type="protein sequence ID" value="AWT54342.1"/>
    <property type="molecule type" value="Genomic_DNA"/>
</dbReference>
<evidence type="ECO:0000256" key="6">
    <source>
        <dbReference type="SAM" id="Phobius"/>
    </source>
</evidence>
<evidence type="ECO:0000256" key="3">
    <source>
        <dbReference type="ARBA" id="ARBA00022692"/>
    </source>
</evidence>
<keyword evidence="4 6" id="KW-1133">Transmembrane helix</keyword>
<dbReference type="Proteomes" id="UP000011200">
    <property type="component" value="Chromosome"/>
</dbReference>
<sequence length="208" mass="22073">MISQMLPTVVTYAVLTASPGPGNMAIGAVAARHGRRPGLTYAAGLLAGGFVWAVLAATGISTLLVAATGLLTALKILCAAVLFWLAWKSMRTAFRGKHLTEARDRDDAPNWLVLARRGFLMQVSNPKAVITWTAVMAVGLHAGSRPAVLFVTIGICEILGMTIFAAYALMFSIGVVARGYRRAYRWVEGALGIVFTAAGIRLLTASRL</sequence>
<comment type="subcellular location">
    <subcellularLocation>
        <location evidence="1">Cell membrane</location>
        <topology evidence="1">Multi-pass membrane protein</topology>
    </subcellularLocation>
</comment>